<sequence length="65" mass="7354">MERTGTTEQALMTNHRPEPHVRRLPSESPTLATPLIIYCASFVSFSCWLPALLECHFNAETHRTG</sequence>
<dbReference type="AlphaFoldDB" id="A0A5K3FFK3"/>
<organism evidence="3">
    <name type="scientific">Mesocestoides corti</name>
    <name type="common">Flatworm</name>
    <dbReference type="NCBI Taxonomy" id="53468"/>
    <lineage>
        <taxon>Eukaryota</taxon>
        <taxon>Metazoa</taxon>
        <taxon>Spiralia</taxon>
        <taxon>Lophotrochozoa</taxon>
        <taxon>Platyhelminthes</taxon>
        <taxon>Cestoda</taxon>
        <taxon>Eucestoda</taxon>
        <taxon>Cyclophyllidea</taxon>
        <taxon>Mesocestoididae</taxon>
        <taxon>Mesocestoides</taxon>
    </lineage>
</organism>
<keyword evidence="2" id="KW-0812">Transmembrane</keyword>
<keyword evidence="2" id="KW-0472">Membrane</keyword>
<accession>A0A5K3FFK3</accession>
<feature type="compositionally biased region" description="Polar residues" evidence="1">
    <location>
        <begin position="1"/>
        <end position="12"/>
    </location>
</feature>
<reference evidence="3" key="1">
    <citation type="submission" date="2019-11" db="UniProtKB">
        <authorList>
            <consortium name="WormBaseParasite"/>
        </authorList>
    </citation>
    <scope>IDENTIFICATION</scope>
</reference>
<feature type="transmembrane region" description="Helical" evidence="2">
    <location>
        <begin position="35"/>
        <end position="53"/>
    </location>
</feature>
<feature type="region of interest" description="Disordered" evidence="1">
    <location>
        <begin position="1"/>
        <end position="26"/>
    </location>
</feature>
<protein>
    <submittedName>
        <fullName evidence="3">Uncharacterized protein</fullName>
    </submittedName>
</protein>
<evidence type="ECO:0000256" key="1">
    <source>
        <dbReference type="SAM" id="MobiDB-lite"/>
    </source>
</evidence>
<feature type="compositionally biased region" description="Basic and acidic residues" evidence="1">
    <location>
        <begin position="15"/>
        <end position="25"/>
    </location>
</feature>
<evidence type="ECO:0000313" key="3">
    <source>
        <dbReference type="WBParaSite" id="MCU_007938-RA"/>
    </source>
</evidence>
<keyword evidence="2" id="KW-1133">Transmembrane helix</keyword>
<evidence type="ECO:0000256" key="2">
    <source>
        <dbReference type="SAM" id="Phobius"/>
    </source>
</evidence>
<dbReference type="WBParaSite" id="MCU_007938-RA">
    <property type="protein sequence ID" value="MCU_007938-RA"/>
    <property type="gene ID" value="MCU_007938"/>
</dbReference>
<proteinExistence type="predicted"/>
<name>A0A5K3FFK3_MESCO</name>